<dbReference type="GO" id="GO:0005975">
    <property type="term" value="P:carbohydrate metabolic process"/>
    <property type="evidence" value="ECO:0007669"/>
    <property type="project" value="InterPro"/>
</dbReference>
<dbReference type="Gene3D" id="2.60.120.430">
    <property type="entry name" value="Galactose-binding lectin"/>
    <property type="match status" value="1"/>
</dbReference>
<feature type="signal peptide" evidence="7">
    <location>
        <begin position="1"/>
        <end position="17"/>
    </location>
</feature>
<organism evidence="8 9">
    <name type="scientific">Aureobasidium vineae</name>
    <dbReference type="NCBI Taxonomy" id="2773715"/>
    <lineage>
        <taxon>Eukaryota</taxon>
        <taxon>Fungi</taxon>
        <taxon>Dikarya</taxon>
        <taxon>Ascomycota</taxon>
        <taxon>Pezizomycotina</taxon>
        <taxon>Dothideomycetes</taxon>
        <taxon>Dothideomycetidae</taxon>
        <taxon>Dothideales</taxon>
        <taxon>Saccotheciaceae</taxon>
        <taxon>Aureobasidium</taxon>
    </lineage>
</organism>
<keyword evidence="2" id="KW-0479">Metal-binding</keyword>
<evidence type="ECO:0000313" key="9">
    <source>
        <dbReference type="Proteomes" id="UP000716446"/>
    </source>
</evidence>
<evidence type="ECO:0000256" key="7">
    <source>
        <dbReference type="SAM" id="SignalP"/>
    </source>
</evidence>
<feature type="chain" id="PRO_5040199921" description="Carbohydrate esterase family 4 protein" evidence="7">
    <location>
        <begin position="18"/>
        <end position="686"/>
    </location>
</feature>
<dbReference type="GO" id="GO:0046872">
    <property type="term" value="F:metal ion binding"/>
    <property type="evidence" value="ECO:0007669"/>
    <property type="project" value="UniProtKB-KW"/>
</dbReference>
<proteinExistence type="predicted"/>
<dbReference type="PANTHER" id="PTHR46471">
    <property type="entry name" value="CHITIN DEACETYLASE"/>
    <property type="match status" value="1"/>
</dbReference>
<gene>
    <name evidence="8" type="ORF">AWRI4619_LOCUS6563</name>
</gene>
<comment type="cofactor">
    <cofactor evidence="1">
        <name>Co(2+)</name>
        <dbReference type="ChEBI" id="CHEBI:48828"/>
    </cofactor>
</comment>
<sequence length="686" mass="73528">MTMHIFTFLTLFASAKAASAACSGPLVIDNFSNWSSNSDSLNDYVLSTSYISKPRFTSGSSLLLIYVDDGTMTSARVANGKLSVMPDANSYFYETFACQAASSNGYNALNFPVKGPAGGSSTLEIQTKSACSAKAYQSYFYYVSDLTSITQTVTVPLSSFTGANSNAITSFFGEIQFTCDSATGSGPTSGSSGVTSRATSLLTVPSSAPAPTGQCTNLLIDDWTSKSRLANAMLNPSSDDGTMASIVVNSTKNRVTYILKDDSSYFYTQLGCTNAKDPFGGISMRLSAPAGTRLSVELDSGCNGESDKQTTLSSSDLGIAFSKFDGLDISKVATLLFSQLTSPVTFGPVAFYCGNIPTEYIPSNSSAPNGSTSMVPAPAATRSALVIELFGNPESNALGNWHGADEGMALTWGSNRLTIQSNNADYAFYTQLSGSCRDMTMYDRSYLHIAYTGSTAFTITLQQHNSACDEAIAPYPETWDSLEAARYATATATAIYIPMNHFNINTSRAISSAIKGFYKADPFTLTKIEIYKSVPASFEVPNKLPSSNLIFACKKPNSFAFAIDDGSPEYVQEVLSIIKEENIKVTLFTVGAPLLRLAVATGSDEPYIVNLSVNVKDWPWAETETPEKQLDAFKRDVAKGGNLVVMQYLYPSTVGYLRQFIQIAKATGKQLLRVDQCIKDPAAPPL</sequence>
<keyword evidence="9" id="KW-1185">Reference proteome</keyword>
<evidence type="ECO:0000256" key="5">
    <source>
        <dbReference type="ARBA" id="ARBA00023277"/>
    </source>
</evidence>
<name>A0A9N8PDR5_9PEZI</name>
<comment type="caution">
    <text evidence="8">The sequence shown here is derived from an EMBL/GenBank/DDBJ whole genome shotgun (WGS) entry which is preliminary data.</text>
</comment>
<evidence type="ECO:0000256" key="1">
    <source>
        <dbReference type="ARBA" id="ARBA00001941"/>
    </source>
</evidence>
<evidence type="ECO:0000313" key="8">
    <source>
        <dbReference type="EMBL" id="CAD0090948.1"/>
    </source>
</evidence>
<dbReference type="Gene3D" id="3.20.20.370">
    <property type="entry name" value="Glycoside hydrolase/deacetylase"/>
    <property type="match status" value="1"/>
</dbReference>
<accession>A0A9N8PDR5</accession>
<keyword evidence="3 7" id="KW-0732">Signal</keyword>
<evidence type="ECO:0000256" key="6">
    <source>
        <dbReference type="ARBA" id="ARBA00023285"/>
    </source>
</evidence>
<evidence type="ECO:0000256" key="3">
    <source>
        <dbReference type="ARBA" id="ARBA00022729"/>
    </source>
</evidence>
<dbReference type="InterPro" id="IPR011330">
    <property type="entry name" value="Glyco_hydro/deAcase_b/a-brl"/>
</dbReference>
<keyword evidence="6" id="KW-0170">Cobalt</keyword>
<evidence type="ECO:0000256" key="4">
    <source>
        <dbReference type="ARBA" id="ARBA00022801"/>
    </source>
</evidence>
<reference evidence="8" key="1">
    <citation type="submission" date="2020-06" db="EMBL/GenBank/DDBJ databases">
        <authorList>
            <person name="Onetto C."/>
        </authorList>
    </citation>
    <scope>NUCLEOTIDE SEQUENCE</scope>
</reference>
<dbReference type="PANTHER" id="PTHR46471:SF6">
    <property type="entry name" value="GLYCOSYL HYDROLASE"/>
    <property type="match status" value="1"/>
</dbReference>
<dbReference type="AlphaFoldDB" id="A0A9N8PDR5"/>
<keyword evidence="4" id="KW-0378">Hydrolase</keyword>
<evidence type="ECO:0008006" key="10">
    <source>
        <dbReference type="Google" id="ProtNLM"/>
    </source>
</evidence>
<evidence type="ECO:0000256" key="2">
    <source>
        <dbReference type="ARBA" id="ARBA00022723"/>
    </source>
</evidence>
<dbReference type="SUPFAM" id="SSF88713">
    <property type="entry name" value="Glycoside hydrolase/deacetylase"/>
    <property type="match status" value="1"/>
</dbReference>
<keyword evidence="5" id="KW-0119">Carbohydrate metabolism</keyword>
<dbReference type="EMBL" id="CAIJEN010000009">
    <property type="protein sequence ID" value="CAD0090948.1"/>
    <property type="molecule type" value="Genomic_DNA"/>
</dbReference>
<dbReference type="GO" id="GO:0016787">
    <property type="term" value="F:hydrolase activity"/>
    <property type="evidence" value="ECO:0007669"/>
    <property type="project" value="UniProtKB-KW"/>
</dbReference>
<protein>
    <recommendedName>
        <fullName evidence="10">Carbohydrate esterase family 4 protein</fullName>
    </recommendedName>
</protein>
<dbReference type="Proteomes" id="UP000716446">
    <property type="component" value="Unassembled WGS sequence"/>
</dbReference>